<evidence type="ECO:0008006" key="4">
    <source>
        <dbReference type="Google" id="ProtNLM"/>
    </source>
</evidence>
<dbReference type="SUPFAM" id="SSF54611">
    <property type="entry name" value="SecB-like"/>
    <property type="match status" value="1"/>
</dbReference>
<proteinExistence type="inferred from homology"/>
<evidence type="ECO:0000256" key="1">
    <source>
        <dbReference type="ARBA" id="ARBA00009990"/>
    </source>
</evidence>
<dbReference type="GO" id="GO:0051262">
    <property type="term" value="P:protein tetramerization"/>
    <property type="evidence" value="ECO:0007669"/>
    <property type="project" value="InterPro"/>
</dbReference>
<dbReference type="GO" id="GO:0051082">
    <property type="term" value="F:unfolded protein binding"/>
    <property type="evidence" value="ECO:0007669"/>
    <property type="project" value="InterPro"/>
</dbReference>
<dbReference type="Proteomes" id="UP000051131">
    <property type="component" value="Unassembled WGS sequence"/>
</dbReference>
<keyword evidence="3" id="KW-1185">Reference proteome</keyword>
<comment type="caution">
    <text evidence="2">The sequence shown here is derived from an EMBL/GenBank/DDBJ whole genome shotgun (WGS) entry which is preliminary data.</text>
</comment>
<name>A0A0R2CJ55_9LACO</name>
<dbReference type="Pfam" id="PF02556">
    <property type="entry name" value="SecB"/>
    <property type="match status" value="1"/>
</dbReference>
<gene>
    <name evidence="2" type="ORF">FC80_GL000479</name>
</gene>
<organism evidence="2 3">
    <name type="scientific">Liquorilactobacillus cacaonum DSM 21116</name>
    <dbReference type="NCBI Taxonomy" id="1423729"/>
    <lineage>
        <taxon>Bacteria</taxon>
        <taxon>Bacillati</taxon>
        <taxon>Bacillota</taxon>
        <taxon>Bacilli</taxon>
        <taxon>Lactobacillales</taxon>
        <taxon>Lactobacillaceae</taxon>
        <taxon>Liquorilactobacillus</taxon>
    </lineage>
</organism>
<accession>A0A0R2CJ55</accession>
<dbReference type="AlphaFoldDB" id="A0A0R2CJ55"/>
<dbReference type="RefSeq" id="WP_057828743.1">
    <property type="nucleotide sequence ID" value="NZ_AYZE01000010.1"/>
</dbReference>
<dbReference type="OrthoDB" id="2288736at2"/>
<dbReference type="InterPro" id="IPR035958">
    <property type="entry name" value="SecB-like_sf"/>
</dbReference>
<dbReference type="EMBL" id="AYZE01000010">
    <property type="protein sequence ID" value="KRM91511.1"/>
    <property type="molecule type" value="Genomic_DNA"/>
</dbReference>
<comment type="similarity">
    <text evidence="1">Belongs to the SecB family.</text>
</comment>
<evidence type="ECO:0000313" key="3">
    <source>
        <dbReference type="Proteomes" id="UP000051131"/>
    </source>
</evidence>
<dbReference type="PATRIC" id="fig|1423729.3.peg.481"/>
<evidence type="ECO:0000313" key="2">
    <source>
        <dbReference type="EMBL" id="KRM91511.1"/>
    </source>
</evidence>
<dbReference type="Gene3D" id="3.10.420.10">
    <property type="entry name" value="SecB-like"/>
    <property type="match status" value="1"/>
</dbReference>
<reference evidence="2 3" key="1">
    <citation type="journal article" date="2015" name="Genome Announc.">
        <title>Expanding the biotechnology potential of lactobacilli through comparative genomics of 213 strains and associated genera.</title>
        <authorList>
            <person name="Sun Z."/>
            <person name="Harris H.M."/>
            <person name="McCann A."/>
            <person name="Guo C."/>
            <person name="Argimon S."/>
            <person name="Zhang W."/>
            <person name="Yang X."/>
            <person name="Jeffery I.B."/>
            <person name="Cooney J.C."/>
            <person name="Kagawa T.F."/>
            <person name="Liu W."/>
            <person name="Song Y."/>
            <person name="Salvetti E."/>
            <person name="Wrobel A."/>
            <person name="Rasinkangas P."/>
            <person name="Parkhill J."/>
            <person name="Rea M.C."/>
            <person name="O'Sullivan O."/>
            <person name="Ritari J."/>
            <person name="Douillard F.P."/>
            <person name="Paul Ross R."/>
            <person name="Yang R."/>
            <person name="Briner A.E."/>
            <person name="Felis G.E."/>
            <person name="de Vos W.M."/>
            <person name="Barrangou R."/>
            <person name="Klaenhammer T.R."/>
            <person name="Caufield P.W."/>
            <person name="Cui Y."/>
            <person name="Zhang H."/>
            <person name="O'Toole P.W."/>
        </authorList>
    </citation>
    <scope>NUCLEOTIDE SEQUENCE [LARGE SCALE GENOMIC DNA]</scope>
    <source>
        <strain evidence="2 3">DSM 21116</strain>
    </source>
</reference>
<dbReference type="GO" id="GO:0015031">
    <property type="term" value="P:protein transport"/>
    <property type="evidence" value="ECO:0007669"/>
    <property type="project" value="InterPro"/>
</dbReference>
<protein>
    <recommendedName>
        <fullName evidence="4">Preprotein translocase subunit SecB</fullName>
    </recommendedName>
</protein>
<sequence>MEAKKSGFKFSNPKLVELEYRTLENETSNYDKFEKIETETKVSRPTEKENVQNAHSNRAVVALTVKMGDEEEKKYPFHFLITMKANFFWEENFSEKIIDNLLKINAPALLFSYIRPIIAEMTGYGFETLHLPFIDFSKLKNEDTK</sequence>
<dbReference type="InterPro" id="IPR003708">
    <property type="entry name" value="SecB"/>
</dbReference>
<dbReference type="STRING" id="1423729.FC80_GL000479"/>